<accession>A0A3Q2THZ6</accession>
<dbReference type="AlphaFoldDB" id="A0A3Q2THZ6"/>
<dbReference type="Pfam" id="PF00354">
    <property type="entry name" value="Pentaxin"/>
    <property type="match status" value="1"/>
</dbReference>
<dbReference type="PRINTS" id="PR00895">
    <property type="entry name" value="PENTAXIN"/>
</dbReference>
<comment type="similarity">
    <text evidence="7 9">Belongs to the pentraxin family.</text>
</comment>
<evidence type="ECO:0000256" key="6">
    <source>
        <dbReference type="ARBA" id="ARBA00023157"/>
    </source>
</evidence>
<comment type="subunit">
    <text evidence="9">Homopentamer. Pentaxin (or pentraxin) have a discoid arrangement of 5 non-covalently bound subunits.</text>
</comment>
<evidence type="ECO:0000256" key="1">
    <source>
        <dbReference type="ARBA" id="ARBA00004613"/>
    </source>
</evidence>
<dbReference type="GO" id="GO:0046872">
    <property type="term" value="F:metal ion binding"/>
    <property type="evidence" value="ECO:0007669"/>
    <property type="project" value="UniProtKB-KW"/>
</dbReference>
<dbReference type="FunFam" id="2.60.120.200:FF:000070">
    <property type="entry name" value="Serum amyloid P-component"/>
    <property type="match status" value="1"/>
</dbReference>
<keyword evidence="5 9" id="KW-0106">Calcium</keyword>
<dbReference type="InterPro" id="IPR013320">
    <property type="entry name" value="ConA-like_dom_sf"/>
</dbReference>
<keyword evidence="3 9" id="KW-0479">Metal-binding</keyword>
<evidence type="ECO:0000256" key="9">
    <source>
        <dbReference type="RuleBase" id="RU362112"/>
    </source>
</evidence>
<sequence>MSALLLYVMLTACAASPQDLSGKMFTFPQETNTASVKLDVSTHNLNAVTVCLRFFTDLQRAHSLFSLATPSSHNGFLIFKESTADTVSLYVNNKAVQYVVGYELNTWHSVCSTWDADSGLGQLWFNGQPLAQKFLGGSQISKPIVVLGQEQDSYAGSFDTKQSFTGMMADVHMWNYILSPCEIKNYVYNLNFTPGNVLNWRALTFDVTGRVLIEDKQKSCHYSQYTKMPCPNKSGY</sequence>
<evidence type="ECO:0000313" key="13">
    <source>
        <dbReference type="Proteomes" id="UP000265000"/>
    </source>
</evidence>
<feature type="signal peptide" evidence="10">
    <location>
        <begin position="1"/>
        <end position="15"/>
    </location>
</feature>
<feature type="chain" id="PRO_5018639276" description="Pentraxin family member" evidence="10">
    <location>
        <begin position="16"/>
        <end position="236"/>
    </location>
</feature>
<comment type="cofactor">
    <cofactor evidence="9">
        <name>Ca(2+)</name>
        <dbReference type="ChEBI" id="CHEBI:29108"/>
    </cofactor>
    <text evidence="9">Binds 2 calcium ions per subunit.</text>
</comment>
<dbReference type="InterPro" id="IPR001759">
    <property type="entry name" value="PTX_dom"/>
</dbReference>
<organism evidence="12 13">
    <name type="scientific">Fundulus heteroclitus</name>
    <name type="common">Killifish</name>
    <name type="synonym">Mummichog</name>
    <dbReference type="NCBI Taxonomy" id="8078"/>
    <lineage>
        <taxon>Eukaryota</taxon>
        <taxon>Metazoa</taxon>
        <taxon>Chordata</taxon>
        <taxon>Craniata</taxon>
        <taxon>Vertebrata</taxon>
        <taxon>Euteleostomi</taxon>
        <taxon>Actinopterygii</taxon>
        <taxon>Neopterygii</taxon>
        <taxon>Teleostei</taxon>
        <taxon>Neoteleostei</taxon>
        <taxon>Acanthomorphata</taxon>
        <taxon>Ovalentaria</taxon>
        <taxon>Atherinomorphae</taxon>
        <taxon>Cyprinodontiformes</taxon>
        <taxon>Fundulidae</taxon>
        <taxon>Fundulus</taxon>
    </lineage>
</organism>
<keyword evidence="4 10" id="KW-0732">Signal</keyword>
<dbReference type="PROSITE" id="PS51828">
    <property type="entry name" value="PTX_2"/>
    <property type="match status" value="1"/>
</dbReference>
<keyword evidence="13" id="KW-1185">Reference proteome</keyword>
<evidence type="ECO:0000259" key="11">
    <source>
        <dbReference type="PROSITE" id="PS51828"/>
    </source>
</evidence>
<dbReference type="OrthoDB" id="547680at2759"/>
<dbReference type="Ensembl" id="ENSFHET00000033355.1">
    <property type="protein sequence ID" value="ENSFHEP00000015825.1"/>
    <property type="gene ID" value="ENSFHEG00000017477.1"/>
</dbReference>
<evidence type="ECO:0000256" key="3">
    <source>
        <dbReference type="ARBA" id="ARBA00022723"/>
    </source>
</evidence>
<evidence type="ECO:0000313" key="12">
    <source>
        <dbReference type="Ensembl" id="ENSFHEP00000015825.1"/>
    </source>
</evidence>
<evidence type="ECO:0000256" key="7">
    <source>
        <dbReference type="ARBA" id="ARBA00038102"/>
    </source>
</evidence>
<keyword evidence="2" id="KW-0964">Secreted</keyword>
<evidence type="ECO:0000256" key="4">
    <source>
        <dbReference type="ARBA" id="ARBA00022729"/>
    </source>
</evidence>
<evidence type="ECO:0000256" key="10">
    <source>
        <dbReference type="SAM" id="SignalP"/>
    </source>
</evidence>
<dbReference type="SUPFAM" id="SSF49899">
    <property type="entry name" value="Concanavalin A-like lectins/glucanases"/>
    <property type="match status" value="1"/>
</dbReference>
<evidence type="ECO:0000256" key="2">
    <source>
        <dbReference type="ARBA" id="ARBA00022525"/>
    </source>
</evidence>
<dbReference type="GeneTree" id="ENSGT01100000263515"/>
<dbReference type="PANTHER" id="PTHR45869">
    <property type="entry name" value="C-REACTIVE PROTEIN-RELATED"/>
    <property type="match status" value="1"/>
</dbReference>
<dbReference type="GeneID" id="105926390"/>
<comment type="caution">
    <text evidence="8">Lacks conserved residue(s) required for the propagation of feature annotation.</text>
</comment>
<dbReference type="SMART" id="SM00159">
    <property type="entry name" value="PTX"/>
    <property type="match status" value="1"/>
</dbReference>
<proteinExistence type="inferred from homology"/>
<dbReference type="InterPro" id="IPR051005">
    <property type="entry name" value="Pentraxin_domain"/>
</dbReference>
<reference evidence="12" key="1">
    <citation type="submission" date="2025-08" db="UniProtKB">
        <authorList>
            <consortium name="Ensembl"/>
        </authorList>
    </citation>
    <scope>IDENTIFICATION</scope>
</reference>
<feature type="domain" description="Pentraxin (PTX)" evidence="11">
    <location>
        <begin position="21"/>
        <end position="220"/>
    </location>
</feature>
<evidence type="ECO:0000256" key="8">
    <source>
        <dbReference type="PROSITE-ProRule" id="PRU01172"/>
    </source>
</evidence>
<protein>
    <recommendedName>
        <fullName evidence="9">Pentraxin family member</fullName>
    </recommendedName>
</protein>
<dbReference type="PANTHER" id="PTHR45869:SF7">
    <property type="entry name" value="C-REACTIVE PROTEIN"/>
    <property type="match status" value="1"/>
</dbReference>
<name>A0A3Q2THZ6_FUNHE</name>
<comment type="subcellular location">
    <subcellularLocation>
        <location evidence="1 9">Secreted</location>
    </subcellularLocation>
</comment>
<dbReference type="Proteomes" id="UP000265000">
    <property type="component" value="Unplaced"/>
</dbReference>
<reference evidence="12" key="2">
    <citation type="submission" date="2025-09" db="UniProtKB">
        <authorList>
            <consortium name="Ensembl"/>
        </authorList>
    </citation>
    <scope>IDENTIFICATION</scope>
</reference>
<keyword evidence="6" id="KW-1015">Disulfide bond</keyword>
<dbReference type="GO" id="GO:0005576">
    <property type="term" value="C:extracellular region"/>
    <property type="evidence" value="ECO:0007669"/>
    <property type="project" value="UniProtKB-SubCell"/>
</dbReference>
<dbReference type="Gene3D" id="2.60.120.200">
    <property type="match status" value="1"/>
</dbReference>
<evidence type="ECO:0000256" key="5">
    <source>
        <dbReference type="ARBA" id="ARBA00022837"/>
    </source>
</evidence>